<reference evidence="2" key="1">
    <citation type="journal article" date="2014" name="Int. J. Syst. Evol. Microbiol.">
        <title>Complete genome sequence of Corynebacterium casei LMG S-19264T (=DSM 44701T), isolated from a smear-ripened cheese.</title>
        <authorList>
            <consortium name="US DOE Joint Genome Institute (JGI-PGF)"/>
            <person name="Walter F."/>
            <person name="Albersmeier A."/>
            <person name="Kalinowski J."/>
            <person name="Ruckert C."/>
        </authorList>
    </citation>
    <scope>NUCLEOTIDE SEQUENCE</scope>
    <source>
        <strain evidence="2">VKM B-2789</strain>
    </source>
</reference>
<dbReference type="InterPro" id="IPR029261">
    <property type="entry name" value="Transposase_Znf"/>
</dbReference>
<keyword evidence="3" id="KW-1185">Reference proteome</keyword>
<proteinExistence type="predicted"/>
<dbReference type="InterPro" id="IPR047951">
    <property type="entry name" value="Transpos_ISL3"/>
</dbReference>
<feature type="domain" description="Transposase IS204/IS1001/IS1096/IS1165 zinc-finger" evidence="1">
    <location>
        <begin position="136"/>
        <end position="178"/>
    </location>
</feature>
<gene>
    <name evidence="2" type="ORF">GCM10017653_08490</name>
</gene>
<dbReference type="Proteomes" id="UP001143330">
    <property type="component" value="Unassembled WGS sequence"/>
</dbReference>
<evidence type="ECO:0000259" key="1">
    <source>
        <dbReference type="Pfam" id="PF14690"/>
    </source>
</evidence>
<protein>
    <recommendedName>
        <fullName evidence="1">Transposase IS204/IS1001/IS1096/IS1165 zinc-finger domain-containing protein</fullName>
    </recommendedName>
</protein>
<reference evidence="2" key="2">
    <citation type="submission" date="2023-01" db="EMBL/GenBank/DDBJ databases">
        <authorList>
            <person name="Sun Q."/>
            <person name="Evtushenko L."/>
        </authorList>
    </citation>
    <scope>NUCLEOTIDE SEQUENCE</scope>
    <source>
        <strain evidence="2">VKM B-2789</strain>
    </source>
</reference>
<dbReference type="EMBL" id="BSFM01000004">
    <property type="protein sequence ID" value="GLK82780.1"/>
    <property type="molecule type" value="Genomic_DNA"/>
</dbReference>
<dbReference type="Pfam" id="PF14690">
    <property type="entry name" value="Zn_ribbon_ISL3"/>
    <property type="match status" value="1"/>
</dbReference>
<dbReference type="PANTHER" id="PTHR33498:SF1">
    <property type="entry name" value="TRANSPOSASE FOR INSERTION SEQUENCE ELEMENT IS1557"/>
    <property type="match status" value="1"/>
</dbReference>
<evidence type="ECO:0000313" key="3">
    <source>
        <dbReference type="Proteomes" id="UP001143330"/>
    </source>
</evidence>
<organism evidence="2 3">
    <name type="scientific">Ancylobacter defluvii</name>
    <dbReference type="NCBI Taxonomy" id="1282440"/>
    <lineage>
        <taxon>Bacteria</taxon>
        <taxon>Pseudomonadati</taxon>
        <taxon>Pseudomonadota</taxon>
        <taxon>Alphaproteobacteria</taxon>
        <taxon>Hyphomicrobiales</taxon>
        <taxon>Xanthobacteraceae</taxon>
        <taxon>Ancylobacter</taxon>
    </lineage>
</organism>
<sequence>MAKRTQRGPHPGQAAEMQRQVREFRRSVCQWAAQVPIGTTAYLGCDVLNHALLLMDMQLTAAIDAVPYECQTALNIGSDSLLMELSVWLALVHVENNAMGQHLRVSELVPGGFIVDEVADAESGIRICLRASSARSCCPGCGTISTRVHSRYTRQLADLSLSGRPVHLLIRARRFHCDGVLCPRRIFAEHFDTEVLAPWSRRMARLDYIIHHLGLALGGRPAARFARRLMLPASNDTLLRVIRRRGRPTFIPPTVIGIDDWAWRRDQRYGTLICDLERRQTIVLLPDREPATAQTWLTAQPQIAIVARDRGGG</sequence>
<dbReference type="AlphaFoldDB" id="A0A9W6N9P8"/>
<name>A0A9W6N9P8_9HYPH</name>
<evidence type="ECO:0000313" key="2">
    <source>
        <dbReference type="EMBL" id="GLK82780.1"/>
    </source>
</evidence>
<accession>A0A9W6N9P8</accession>
<dbReference type="PANTHER" id="PTHR33498">
    <property type="entry name" value="TRANSPOSASE FOR INSERTION SEQUENCE ELEMENT IS1557"/>
    <property type="match status" value="1"/>
</dbReference>
<comment type="caution">
    <text evidence="2">The sequence shown here is derived from an EMBL/GenBank/DDBJ whole genome shotgun (WGS) entry which is preliminary data.</text>
</comment>